<dbReference type="InterPro" id="IPR021312">
    <property type="entry name" value="DUF2889"/>
</dbReference>
<dbReference type="Pfam" id="PF11136">
    <property type="entry name" value="DUF2889"/>
    <property type="match status" value="1"/>
</dbReference>
<evidence type="ECO:0000313" key="2">
    <source>
        <dbReference type="Proteomes" id="UP000427769"/>
    </source>
</evidence>
<proteinExistence type="predicted"/>
<dbReference type="RefSeq" id="WP_155304788.1">
    <property type="nucleotide sequence ID" value="NZ_AP021875.1"/>
</dbReference>
<dbReference type="KEGG" id="dwd:DSCW_33290"/>
<sequence length="179" mass="20483">MIHLDRTKQQKIHNRRINTAIYEGQSDTIIVEGTLKDERFCDSHMVTGEIRPPFTVHHMIVRMELQLPDLTILDIEVEMPSVPHESCREIRECLEPLKGLCIAAGFIARVRKRIDRKQACTHLLTLVTAMAPAAFQGAWSARIRQPVDPETYAGMLSKLKNTCWAWREDGPLVEKLTNL</sequence>
<evidence type="ECO:0000313" key="1">
    <source>
        <dbReference type="EMBL" id="BBO75912.1"/>
    </source>
</evidence>
<evidence type="ECO:0008006" key="3">
    <source>
        <dbReference type="Google" id="ProtNLM"/>
    </source>
</evidence>
<gene>
    <name evidence="1" type="ORF">DSCW_33290</name>
</gene>
<protein>
    <recommendedName>
        <fullName evidence="3">DUF2889 domain-containing protein</fullName>
    </recommendedName>
</protein>
<dbReference type="AlphaFoldDB" id="A0A5K7Z1R4"/>
<dbReference type="EMBL" id="AP021875">
    <property type="protein sequence ID" value="BBO75912.1"/>
    <property type="molecule type" value="Genomic_DNA"/>
</dbReference>
<name>A0A5K7Z1R4_9BACT</name>
<dbReference type="Proteomes" id="UP000427769">
    <property type="component" value="Chromosome"/>
</dbReference>
<dbReference type="OrthoDB" id="5420961at2"/>
<organism evidence="1 2">
    <name type="scientific">Desulfosarcina widdelii</name>
    <dbReference type="NCBI Taxonomy" id="947919"/>
    <lineage>
        <taxon>Bacteria</taxon>
        <taxon>Pseudomonadati</taxon>
        <taxon>Thermodesulfobacteriota</taxon>
        <taxon>Desulfobacteria</taxon>
        <taxon>Desulfobacterales</taxon>
        <taxon>Desulfosarcinaceae</taxon>
        <taxon>Desulfosarcina</taxon>
    </lineage>
</organism>
<reference evidence="1 2" key="1">
    <citation type="submission" date="2019-11" db="EMBL/GenBank/DDBJ databases">
        <title>Comparative genomics of hydrocarbon-degrading Desulfosarcina strains.</title>
        <authorList>
            <person name="Watanabe M."/>
            <person name="Kojima H."/>
            <person name="Fukui M."/>
        </authorList>
    </citation>
    <scope>NUCLEOTIDE SEQUENCE [LARGE SCALE GENOMIC DNA]</scope>
    <source>
        <strain evidence="1 2">PP31</strain>
    </source>
</reference>
<accession>A0A5K7Z1R4</accession>
<keyword evidence="2" id="KW-1185">Reference proteome</keyword>